<evidence type="ECO:0000313" key="3">
    <source>
        <dbReference type="EMBL" id="GGD78661.1"/>
    </source>
</evidence>
<feature type="compositionally biased region" description="Basic and acidic residues" evidence="1">
    <location>
        <begin position="52"/>
        <end position="63"/>
    </location>
</feature>
<proteinExistence type="predicted"/>
<gene>
    <name evidence="3" type="ORF">GCM10011357_37060</name>
</gene>
<feature type="chain" id="PRO_5045314717" description="HEAT repeat domain-containing protein" evidence="2">
    <location>
        <begin position="28"/>
        <end position="266"/>
    </location>
</feature>
<evidence type="ECO:0000256" key="1">
    <source>
        <dbReference type="SAM" id="MobiDB-lite"/>
    </source>
</evidence>
<keyword evidence="4" id="KW-1185">Reference proteome</keyword>
<evidence type="ECO:0000256" key="2">
    <source>
        <dbReference type="SAM" id="SignalP"/>
    </source>
</evidence>
<feature type="signal peptide" evidence="2">
    <location>
        <begin position="1"/>
        <end position="27"/>
    </location>
</feature>
<sequence length="266" mass="29314">MIKKLLFIAAVCAIALYLCQIWSSQDAGEPRAPAVHATPEKPGQQPAEGAALEDKQPAPEKKPQANALPAEFYQQREALISALNQASACRETGECASSEDDPRAAMFEQERRLVDALESLQDLYASHQFEDQQLAIITSEYLTSPLGRVQFQALAMMQQQSPHTENAQILLDALDDSYDAKVMESALTELQRYPELNQSIDELLIKNLRTGSFYASRTIAQGIQPFLNKSNLAAYEAVLKELPAQTAKARLLSASINAFKKSNSID</sequence>
<evidence type="ECO:0008006" key="5">
    <source>
        <dbReference type="Google" id="ProtNLM"/>
    </source>
</evidence>
<evidence type="ECO:0000313" key="4">
    <source>
        <dbReference type="Proteomes" id="UP000614272"/>
    </source>
</evidence>
<name>A0ABQ1RR65_9ALTE</name>
<accession>A0ABQ1RR65</accession>
<dbReference type="EMBL" id="BMGJ01000022">
    <property type="protein sequence ID" value="GGD78661.1"/>
    <property type="molecule type" value="Genomic_DNA"/>
</dbReference>
<keyword evidence="2" id="KW-0732">Signal</keyword>
<feature type="region of interest" description="Disordered" evidence="1">
    <location>
        <begin position="29"/>
        <end position="64"/>
    </location>
</feature>
<dbReference type="Proteomes" id="UP000614272">
    <property type="component" value="Unassembled WGS sequence"/>
</dbReference>
<dbReference type="RefSeq" id="WP_099036522.1">
    <property type="nucleotide sequence ID" value="NZ_BMGJ01000022.1"/>
</dbReference>
<comment type="caution">
    <text evidence="3">The sequence shown here is derived from an EMBL/GenBank/DDBJ whole genome shotgun (WGS) entry which is preliminary data.</text>
</comment>
<reference evidence="4" key="1">
    <citation type="journal article" date="2019" name="Int. J. Syst. Evol. Microbiol.">
        <title>The Global Catalogue of Microorganisms (GCM) 10K type strain sequencing project: providing services to taxonomists for standard genome sequencing and annotation.</title>
        <authorList>
            <consortium name="The Broad Institute Genomics Platform"/>
            <consortium name="The Broad Institute Genome Sequencing Center for Infectious Disease"/>
            <person name="Wu L."/>
            <person name="Ma J."/>
        </authorList>
    </citation>
    <scope>NUCLEOTIDE SEQUENCE [LARGE SCALE GENOMIC DNA]</scope>
    <source>
        <strain evidence="4">CGMCC 1.12923</strain>
    </source>
</reference>
<organism evidence="3 4">
    <name type="scientific">Lacimicrobium alkaliphilum</name>
    <dbReference type="NCBI Taxonomy" id="1526571"/>
    <lineage>
        <taxon>Bacteria</taxon>
        <taxon>Pseudomonadati</taxon>
        <taxon>Pseudomonadota</taxon>
        <taxon>Gammaproteobacteria</taxon>
        <taxon>Alteromonadales</taxon>
        <taxon>Alteromonadaceae</taxon>
        <taxon>Lacimicrobium</taxon>
    </lineage>
</organism>
<protein>
    <recommendedName>
        <fullName evidence="5">HEAT repeat domain-containing protein</fullName>
    </recommendedName>
</protein>